<evidence type="ECO:0000313" key="2">
    <source>
        <dbReference type="Proteomes" id="UP001085076"/>
    </source>
</evidence>
<comment type="caution">
    <text evidence="1">The sequence shown here is derived from an EMBL/GenBank/DDBJ whole genome shotgun (WGS) entry which is preliminary data.</text>
</comment>
<organism evidence="1 2">
    <name type="scientific">Dioscorea zingiberensis</name>
    <dbReference type="NCBI Taxonomy" id="325984"/>
    <lineage>
        <taxon>Eukaryota</taxon>
        <taxon>Viridiplantae</taxon>
        <taxon>Streptophyta</taxon>
        <taxon>Embryophyta</taxon>
        <taxon>Tracheophyta</taxon>
        <taxon>Spermatophyta</taxon>
        <taxon>Magnoliopsida</taxon>
        <taxon>Liliopsida</taxon>
        <taxon>Dioscoreales</taxon>
        <taxon>Dioscoreaceae</taxon>
        <taxon>Dioscorea</taxon>
    </lineage>
</organism>
<dbReference type="Proteomes" id="UP001085076">
    <property type="component" value="Miscellaneous, Linkage group lg01"/>
</dbReference>
<dbReference type="EMBL" id="JAGGNH010000001">
    <property type="protein sequence ID" value="KAJ0988726.1"/>
    <property type="molecule type" value="Genomic_DNA"/>
</dbReference>
<reference evidence="1" key="2">
    <citation type="journal article" date="2022" name="Hortic Res">
        <title>The genome of Dioscorea zingiberensis sheds light on the biosynthesis, origin and evolution of the medicinally important diosgenin saponins.</title>
        <authorList>
            <person name="Li Y."/>
            <person name="Tan C."/>
            <person name="Li Z."/>
            <person name="Guo J."/>
            <person name="Li S."/>
            <person name="Chen X."/>
            <person name="Wang C."/>
            <person name="Dai X."/>
            <person name="Yang H."/>
            <person name="Song W."/>
            <person name="Hou L."/>
            <person name="Xu J."/>
            <person name="Tong Z."/>
            <person name="Xu A."/>
            <person name="Yuan X."/>
            <person name="Wang W."/>
            <person name="Yang Q."/>
            <person name="Chen L."/>
            <person name="Sun Z."/>
            <person name="Wang K."/>
            <person name="Pan B."/>
            <person name="Chen J."/>
            <person name="Bao Y."/>
            <person name="Liu F."/>
            <person name="Qi X."/>
            <person name="Gang D.R."/>
            <person name="Wen J."/>
            <person name="Li J."/>
        </authorList>
    </citation>
    <scope>NUCLEOTIDE SEQUENCE</scope>
    <source>
        <strain evidence="1">Dzin_1.0</strain>
    </source>
</reference>
<evidence type="ECO:0000313" key="1">
    <source>
        <dbReference type="EMBL" id="KAJ0988726.1"/>
    </source>
</evidence>
<gene>
    <name evidence="1" type="ORF">J5N97_007082</name>
</gene>
<name>A0A9D5HU68_9LILI</name>
<sequence>MEISREQDLLALIIEQYGDDLRSWSLNQGLEDIKACTIQPHAVSVEKENKRLHDHWSNLANEDIPAAYKDLREKILHRERWNVSLQQEVTEKKLLAAEKADVKNNLHNIRQEQTDVGATVHSITEMSDCDHDFTPNSTTAPLEQVGSLTCHLRISSIVPEHQVDGSMLKLLNNSAQNFSRAVSPNYAWEPETSIASSKDISQEVGILDSLYQTRAESQTYKSPSSLQQFKSIQEDSYPLIGLSRDTTDRVGEPSHSFYPNGSGMLSSYPQGHINGLIQPELQFPIANGCTSSSGHSSCHFQEQKQLLEQMQISERELYMHYNGEHFNGRHPIGHLSPINQLGISSLQSPAIGGLVGQNWFPVERRDYADWSTNQYLRNYQNAERNPFRVLLPSHTSCKTTNSQQFIHANNLPGGAIQNYDNNYPCAPSLPNSSSGHEAPQNSLRTNSILSVNFPQNETYLRGLAENPFLIPRSQ</sequence>
<protein>
    <submittedName>
        <fullName evidence="1">Uncharacterized protein</fullName>
    </submittedName>
</protein>
<dbReference type="AlphaFoldDB" id="A0A9D5HU68"/>
<keyword evidence="2" id="KW-1185">Reference proteome</keyword>
<reference evidence="1" key="1">
    <citation type="submission" date="2021-03" db="EMBL/GenBank/DDBJ databases">
        <authorList>
            <person name="Li Z."/>
            <person name="Yang C."/>
        </authorList>
    </citation>
    <scope>NUCLEOTIDE SEQUENCE</scope>
    <source>
        <strain evidence="1">Dzin_1.0</strain>
        <tissue evidence="1">Leaf</tissue>
    </source>
</reference>
<dbReference type="OrthoDB" id="70874at2759"/>
<accession>A0A9D5HU68</accession>
<proteinExistence type="predicted"/>